<evidence type="ECO:0000256" key="3">
    <source>
        <dbReference type="ARBA" id="ARBA00022499"/>
    </source>
</evidence>
<proteinExistence type="inferred from homology"/>
<dbReference type="InterPro" id="IPR048318">
    <property type="entry name" value="ATG5_UblB"/>
</dbReference>
<comment type="subunit">
    <text evidence="7">Conjugated with ATG12.</text>
</comment>
<dbReference type="GO" id="GO:0005829">
    <property type="term" value="C:cytosol"/>
    <property type="evidence" value="ECO:0007669"/>
    <property type="project" value="EnsemblFungi"/>
</dbReference>
<keyword evidence="12" id="KW-1185">Reference proteome</keyword>
<dbReference type="RefSeq" id="XP_003685195.1">
    <property type="nucleotide sequence ID" value="XM_003685147.1"/>
</dbReference>
<dbReference type="OMA" id="SIQKAVW"/>
<dbReference type="OrthoDB" id="272162at2759"/>
<dbReference type="GO" id="GO:0008047">
    <property type="term" value="F:enzyme activator activity"/>
    <property type="evidence" value="ECO:0007669"/>
    <property type="project" value="EnsemblFungi"/>
</dbReference>
<comment type="subcellular location">
    <subcellularLocation>
        <location evidence="1 7">Preautophagosomal structure membrane</location>
        <topology evidence="1 7">Peripheral membrane protein</topology>
    </subcellularLocation>
</comment>
<dbReference type="GO" id="GO:0120095">
    <property type="term" value="C:vacuole-isolation membrane contact site"/>
    <property type="evidence" value="ECO:0007669"/>
    <property type="project" value="EnsemblFungi"/>
</dbReference>
<dbReference type="InterPro" id="IPR007239">
    <property type="entry name" value="Atg5"/>
</dbReference>
<feature type="domain" description="Autophagy protein ATG5 UblB" evidence="8">
    <location>
        <begin position="200"/>
        <end position="285"/>
    </location>
</feature>
<keyword evidence="7" id="KW-0472">Membrane</keyword>
<dbReference type="GO" id="GO:0034274">
    <property type="term" value="C:Atg12-Atg5-Atg16 complex"/>
    <property type="evidence" value="ECO:0007669"/>
    <property type="project" value="EnsemblFungi"/>
</dbReference>
<dbReference type="InterPro" id="IPR048940">
    <property type="entry name" value="ATG5_HBR"/>
</dbReference>
<protein>
    <recommendedName>
        <fullName evidence="7">Autophagy protein 5</fullName>
    </recommendedName>
</protein>
<dbReference type="EMBL" id="HE612859">
    <property type="protein sequence ID" value="CCE62761.1"/>
    <property type="molecule type" value="Genomic_DNA"/>
</dbReference>
<dbReference type="Pfam" id="PF04106">
    <property type="entry name" value="ATG5_UblB"/>
    <property type="match status" value="1"/>
</dbReference>
<dbReference type="eggNOG" id="KOG2976">
    <property type="taxonomic scope" value="Eukaryota"/>
</dbReference>
<dbReference type="GO" id="GO:0044233">
    <property type="term" value="C:mitochondria-associated endoplasmic reticulum membrane contact site"/>
    <property type="evidence" value="ECO:0007669"/>
    <property type="project" value="TreeGrafter"/>
</dbReference>
<dbReference type="GO" id="GO:0034045">
    <property type="term" value="C:phagophore assembly site membrane"/>
    <property type="evidence" value="ECO:0007669"/>
    <property type="project" value="UniProtKB-SubCell"/>
</dbReference>
<reference evidence="11 12" key="1">
    <citation type="journal article" date="2011" name="Proc. Natl. Acad. Sci. U.S.A.">
        <title>Evolutionary erosion of yeast sex chromosomes by mating-type switching accidents.</title>
        <authorList>
            <person name="Gordon J.L."/>
            <person name="Armisen D."/>
            <person name="Proux-Wera E."/>
            <person name="Oheigeartaigh S.S."/>
            <person name="Byrne K.P."/>
            <person name="Wolfe K.H."/>
        </authorList>
    </citation>
    <scope>NUCLEOTIDE SEQUENCE [LARGE SCALE GENOMIC DNA]</scope>
    <source>
        <strain evidence="12">ATCC 24235 / CBS 4417 / NBRC 1672 / NRRL Y-8282 / UCD 70-5</strain>
    </source>
</reference>
<evidence type="ECO:0000256" key="5">
    <source>
        <dbReference type="ARBA" id="ARBA00022927"/>
    </source>
</evidence>
<dbReference type="PANTHER" id="PTHR13040">
    <property type="entry name" value="AUTOPHAGY PROTEIN 5"/>
    <property type="match status" value="1"/>
</dbReference>
<dbReference type="AlphaFoldDB" id="G8BSE0"/>
<keyword evidence="4 7" id="KW-0832">Ubl conjugation</keyword>
<dbReference type="Gene3D" id="3.10.20.90">
    <property type="entry name" value="Phosphatidylinositol 3-kinase Catalytic Subunit, Chain A, domain 1"/>
    <property type="match status" value="1"/>
</dbReference>
<dbReference type="InterPro" id="IPR042527">
    <property type="entry name" value="Atg5_UblA_dom_sf"/>
</dbReference>
<evidence type="ECO:0000313" key="11">
    <source>
        <dbReference type="EMBL" id="CCE62761.1"/>
    </source>
</evidence>
<evidence type="ECO:0000256" key="6">
    <source>
        <dbReference type="ARBA" id="ARBA00023006"/>
    </source>
</evidence>
<dbReference type="InterPro" id="IPR042526">
    <property type="entry name" value="Atg5_HR"/>
</dbReference>
<name>G8BSE0_TETPH</name>
<dbReference type="GO" id="GO:0051365">
    <property type="term" value="P:cellular response to potassium ion starvation"/>
    <property type="evidence" value="ECO:0007669"/>
    <property type="project" value="EnsemblFungi"/>
</dbReference>
<sequence length="295" mass="35063">MDEIRELVWNGGLNLQISLHPSAMVVNHLKDPIITNIRVPRDCYIVFYMKVILKRFRNYLNLNINESNKDCFFWFEYENVPLYWNFPIGALYDTMTNIMPNDREEILLDRNDHLNIWKLELHCGTKIPNGLIPIIDEEEQIRRYWMHQWKQACYILNGSSKKVMSFSMKDWQKFWDSVKKRNLSDFNDLAMKVRPSHPRNVPVIIHLNYPNLQKKLPFIKIDHDADNGHPTVFNVLNSEYPEIFKSKNSSEVQCVCNGVIIPLEILIFELYKRFLNFDGFLHLSICFSSNNNQFN</sequence>
<keyword evidence="3 7" id="KW-1017">Isopeptide bond</keyword>
<dbReference type="Pfam" id="PF20638">
    <property type="entry name" value="ATG5_UblA"/>
    <property type="match status" value="1"/>
</dbReference>
<comment type="similarity">
    <text evidence="2 7">Belongs to the ATG5 family.</text>
</comment>
<evidence type="ECO:0000256" key="4">
    <source>
        <dbReference type="ARBA" id="ARBA00022843"/>
    </source>
</evidence>
<dbReference type="GO" id="GO:0005776">
    <property type="term" value="C:autophagosome"/>
    <property type="evidence" value="ECO:0007669"/>
    <property type="project" value="EnsemblFungi"/>
</dbReference>
<evidence type="ECO:0000256" key="7">
    <source>
        <dbReference type="RuleBase" id="RU361202"/>
    </source>
</evidence>
<evidence type="ECO:0000259" key="10">
    <source>
        <dbReference type="Pfam" id="PF20638"/>
    </source>
</evidence>
<dbReference type="GO" id="GO:0140355">
    <property type="term" value="F:cargo receptor ligand activity"/>
    <property type="evidence" value="ECO:0007669"/>
    <property type="project" value="EnsemblFungi"/>
</dbReference>
<evidence type="ECO:0000313" key="12">
    <source>
        <dbReference type="Proteomes" id="UP000005666"/>
    </source>
</evidence>
<dbReference type="GO" id="GO:0019776">
    <property type="term" value="F:Atg8-family ligase activity"/>
    <property type="evidence" value="ECO:0007669"/>
    <property type="project" value="EnsemblFungi"/>
</dbReference>
<comment type="function">
    <text evidence="7">Involved in cytoplasm to vacuole transport (Cvt) and autophagic vesicle formation.</text>
</comment>
<dbReference type="Proteomes" id="UP000005666">
    <property type="component" value="Chromosome 4"/>
</dbReference>
<evidence type="ECO:0000259" key="9">
    <source>
        <dbReference type="Pfam" id="PF20637"/>
    </source>
</evidence>
<gene>
    <name evidence="11" type="primary">TPHA0D01200</name>
    <name evidence="11" type="ordered locus">TPHA_0D01200</name>
</gene>
<dbReference type="Gene3D" id="1.10.246.190">
    <property type="entry name" value="Autophagy protein Apg5, helix rich domain"/>
    <property type="match status" value="1"/>
</dbReference>
<evidence type="ECO:0000256" key="2">
    <source>
        <dbReference type="ARBA" id="ARBA00006910"/>
    </source>
</evidence>
<evidence type="ECO:0000256" key="1">
    <source>
        <dbReference type="ARBA" id="ARBA00004623"/>
    </source>
</evidence>
<dbReference type="GeneID" id="11534444"/>
<dbReference type="PANTHER" id="PTHR13040:SF2">
    <property type="entry name" value="AUTOPHAGY PROTEIN 5"/>
    <property type="match status" value="1"/>
</dbReference>
<keyword evidence="7" id="KW-0813">Transport</keyword>
<keyword evidence="6 7" id="KW-0072">Autophagy</keyword>
<dbReference type="GO" id="GO:0000423">
    <property type="term" value="P:mitophagy"/>
    <property type="evidence" value="ECO:0007669"/>
    <property type="project" value="EnsemblFungi"/>
</dbReference>
<keyword evidence="5" id="KW-0653">Protein transport</keyword>
<organism evidence="11 12">
    <name type="scientific">Tetrapisispora phaffii (strain ATCC 24235 / CBS 4417 / NBRC 1672 / NRRL Y-8282 / UCD 70-5)</name>
    <name type="common">Yeast</name>
    <name type="synonym">Fabospora phaffii</name>
    <dbReference type="NCBI Taxonomy" id="1071381"/>
    <lineage>
        <taxon>Eukaryota</taxon>
        <taxon>Fungi</taxon>
        <taxon>Dikarya</taxon>
        <taxon>Ascomycota</taxon>
        <taxon>Saccharomycotina</taxon>
        <taxon>Saccharomycetes</taxon>
        <taxon>Saccharomycetales</taxon>
        <taxon>Saccharomycetaceae</taxon>
        <taxon>Tetrapisispora</taxon>
    </lineage>
</organism>
<accession>G8BSE0</accession>
<dbReference type="Pfam" id="PF20637">
    <property type="entry name" value="ATG5_HBR"/>
    <property type="match status" value="1"/>
</dbReference>
<evidence type="ECO:0000259" key="8">
    <source>
        <dbReference type="Pfam" id="PF04106"/>
    </source>
</evidence>
<dbReference type="GO" id="GO:0034727">
    <property type="term" value="P:piecemeal microautophagy of the nucleus"/>
    <property type="evidence" value="ECO:0007669"/>
    <property type="project" value="EnsemblFungi"/>
</dbReference>
<dbReference type="GO" id="GO:0061908">
    <property type="term" value="C:phagophore"/>
    <property type="evidence" value="ECO:0007669"/>
    <property type="project" value="EnsemblFungi"/>
</dbReference>
<feature type="domain" description="Autophagy protein ATG5 UblA" evidence="10">
    <location>
        <begin position="8"/>
        <end position="123"/>
    </location>
</feature>
<dbReference type="InterPro" id="IPR048939">
    <property type="entry name" value="ATG5_UblA"/>
</dbReference>
<dbReference type="HOGENOM" id="CLU_051894_2_0_1"/>
<dbReference type="Gene3D" id="3.10.20.620">
    <property type="match status" value="1"/>
</dbReference>
<dbReference type="STRING" id="1071381.G8BSE0"/>
<dbReference type="GO" id="GO:0006995">
    <property type="term" value="P:cellular response to nitrogen starvation"/>
    <property type="evidence" value="ECO:0007669"/>
    <property type="project" value="TreeGrafter"/>
</dbReference>
<dbReference type="GO" id="GO:0032258">
    <property type="term" value="P:cytoplasm to vacuole targeting by the Cvt pathway"/>
    <property type="evidence" value="ECO:0007669"/>
    <property type="project" value="EnsemblFungi"/>
</dbReference>
<feature type="domain" description="Autophagy protein ATG5 alpha-helical bundle region" evidence="9">
    <location>
        <begin position="138"/>
        <end position="195"/>
    </location>
</feature>
<dbReference type="KEGG" id="tpf:TPHA_0D01200"/>